<dbReference type="GeneID" id="22111253"/>
<evidence type="ECO:0000313" key="2">
    <source>
        <dbReference type="Proteomes" id="UP000029889"/>
    </source>
</evidence>
<gene>
    <name evidence="1" type="primary">213</name>
    <name evidence="1" type="ORF">PBI_121Q_213</name>
</gene>
<accession>A0A097EXG7</accession>
<name>A0A097EXG7_9CAUD</name>
<evidence type="ECO:0000313" key="1">
    <source>
        <dbReference type="EMBL" id="AIT14103.1"/>
    </source>
</evidence>
<keyword evidence="2" id="KW-1185">Reference proteome</keyword>
<protein>
    <submittedName>
        <fullName evidence="1">Uncharacterized protein</fullName>
    </submittedName>
</protein>
<dbReference type="EMBL" id="KM507819">
    <property type="protein sequence ID" value="AIT14103.1"/>
    <property type="molecule type" value="Genomic_DNA"/>
</dbReference>
<proteinExistence type="predicted"/>
<reference evidence="1 2" key="1">
    <citation type="submission" date="2014-09" db="EMBL/GenBank/DDBJ databases">
        <authorList>
            <person name="Lapin J.S."/>
            <person name="Pope W.H."/>
            <person name="Hua J."/>
            <person name="Ford M.E."/>
            <person name="Conway J.F."/>
            <person name="Hatfull G.F."/>
            <person name="Hendrix R.W."/>
        </authorList>
    </citation>
    <scope>NUCLEOTIDE SEQUENCE [LARGE SCALE GENOMIC DNA]</scope>
</reference>
<sequence>MKLRTRNRLMDALYHEQLSLNEVKRQLMYTYQFPARIAKQRAKELLKEAIEYWESDSY</sequence>
<organism evidence="1 2">
    <name type="scientific">Escherichia phage 121Q</name>
    <dbReference type="NCBI Taxonomy" id="1555202"/>
    <lineage>
        <taxon>Viruses</taxon>
        <taxon>Duplodnaviria</taxon>
        <taxon>Heunggongvirae</taxon>
        <taxon>Uroviricota</taxon>
        <taxon>Caudoviricetes</taxon>
        <taxon>Asteriusvirus</taxon>
        <taxon>Asteriusvirus av121Q</taxon>
    </lineage>
</organism>
<dbReference type="Proteomes" id="UP000029889">
    <property type="component" value="Segment"/>
</dbReference>
<dbReference type="KEGG" id="vg:22111253"/>
<dbReference type="RefSeq" id="YP_009101800.1">
    <property type="nucleotide sequence ID" value="NC_025447.1"/>
</dbReference>